<dbReference type="EMBL" id="ML976616">
    <property type="protein sequence ID" value="KAF1846013.1"/>
    <property type="molecule type" value="Genomic_DNA"/>
</dbReference>
<sequence length="108" mass="12409">MGAIPTLRRLRNRICPAIQVPPLRCKPSPLLQGRKKLGLIYSKPRLFLVLEQTLGLLHSVSMYSRVTTWQPPTTLSIITYYMTVVNRVLNVARPMNRRPNAEHELYAL</sequence>
<accession>A0A9P4GH38</accession>
<comment type="caution">
    <text evidence="1">The sequence shown here is derived from an EMBL/GenBank/DDBJ whole genome shotgun (WGS) entry which is preliminary data.</text>
</comment>
<dbReference type="Proteomes" id="UP000800039">
    <property type="component" value="Unassembled WGS sequence"/>
</dbReference>
<dbReference type="AlphaFoldDB" id="A0A9P4GH38"/>
<reference evidence="1" key="1">
    <citation type="submission" date="2020-01" db="EMBL/GenBank/DDBJ databases">
        <authorList>
            <consortium name="DOE Joint Genome Institute"/>
            <person name="Haridas S."/>
            <person name="Albert R."/>
            <person name="Binder M."/>
            <person name="Bloem J."/>
            <person name="Labutti K."/>
            <person name="Salamov A."/>
            <person name="Andreopoulos B."/>
            <person name="Baker S.E."/>
            <person name="Barry K."/>
            <person name="Bills G."/>
            <person name="Bluhm B.H."/>
            <person name="Cannon C."/>
            <person name="Castanera R."/>
            <person name="Culley D.E."/>
            <person name="Daum C."/>
            <person name="Ezra D."/>
            <person name="Gonzalez J.B."/>
            <person name="Henrissat B."/>
            <person name="Kuo A."/>
            <person name="Liang C."/>
            <person name="Lipzen A."/>
            <person name="Lutzoni F."/>
            <person name="Magnuson J."/>
            <person name="Mondo S."/>
            <person name="Nolan M."/>
            <person name="Ohm R."/>
            <person name="Pangilinan J."/>
            <person name="Park H.-J."/>
            <person name="Ramirez L."/>
            <person name="Alfaro M."/>
            <person name="Sun H."/>
            <person name="Tritt A."/>
            <person name="Yoshinaga Y."/>
            <person name="Zwiers L.-H."/>
            <person name="Turgeon B.G."/>
            <person name="Goodwin S.B."/>
            <person name="Spatafora J.W."/>
            <person name="Crous P.W."/>
            <person name="Grigoriev I.V."/>
        </authorList>
    </citation>
    <scope>NUCLEOTIDE SEQUENCE</scope>
    <source>
        <strain evidence="1">CBS 394.84</strain>
    </source>
</reference>
<name>A0A9P4GH38_9PLEO</name>
<proteinExistence type="predicted"/>
<protein>
    <submittedName>
        <fullName evidence="1">Uncharacterized protein</fullName>
    </submittedName>
</protein>
<dbReference type="RefSeq" id="XP_040788576.1">
    <property type="nucleotide sequence ID" value="XM_040926609.1"/>
</dbReference>
<dbReference type="GeneID" id="63843860"/>
<keyword evidence="2" id="KW-1185">Reference proteome</keyword>
<evidence type="ECO:0000313" key="2">
    <source>
        <dbReference type="Proteomes" id="UP000800039"/>
    </source>
</evidence>
<gene>
    <name evidence="1" type="ORF">K460DRAFT_118763</name>
</gene>
<organism evidence="1 2">
    <name type="scientific">Cucurbitaria berberidis CBS 394.84</name>
    <dbReference type="NCBI Taxonomy" id="1168544"/>
    <lineage>
        <taxon>Eukaryota</taxon>
        <taxon>Fungi</taxon>
        <taxon>Dikarya</taxon>
        <taxon>Ascomycota</taxon>
        <taxon>Pezizomycotina</taxon>
        <taxon>Dothideomycetes</taxon>
        <taxon>Pleosporomycetidae</taxon>
        <taxon>Pleosporales</taxon>
        <taxon>Pleosporineae</taxon>
        <taxon>Cucurbitariaceae</taxon>
        <taxon>Cucurbitaria</taxon>
    </lineage>
</organism>
<evidence type="ECO:0000313" key="1">
    <source>
        <dbReference type="EMBL" id="KAF1846013.1"/>
    </source>
</evidence>